<evidence type="ECO:0000256" key="1">
    <source>
        <dbReference type="ARBA" id="ARBA00022448"/>
    </source>
</evidence>
<proteinExistence type="predicted"/>
<gene>
    <name evidence="7" type="ORF">ABOM_001971</name>
</gene>
<evidence type="ECO:0000256" key="4">
    <source>
        <dbReference type="ARBA" id="ARBA00023136"/>
    </source>
</evidence>
<dbReference type="InterPro" id="IPR036259">
    <property type="entry name" value="MFS_trans_sf"/>
</dbReference>
<evidence type="ECO:0000256" key="6">
    <source>
        <dbReference type="SAM" id="Phobius"/>
    </source>
</evidence>
<protein>
    <recommendedName>
        <fullName evidence="9">Monocarboxylate transporter</fullName>
    </recommendedName>
</protein>
<reference evidence="7 8" key="1">
    <citation type="journal article" date="2016" name="Genome Biol. Evol.">
        <title>Draft genome sequence of an aflatoxigenic Aspergillus species, A. bombycis.</title>
        <authorList>
            <person name="Moore G.G."/>
            <person name="Mack B.M."/>
            <person name="Beltz S.B."/>
            <person name="Gilbert M.K."/>
        </authorList>
    </citation>
    <scope>NUCLEOTIDE SEQUENCE [LARGE SCALE GENOMIC DNA]</scope>
    <source>
        <strain evidence="8">NRRL 26010</strain>
    </source>
</reference>
<dbReference type="Proteomes" id="UP000179179">
    <property type="component" value="Unassembled WGS sequence"/>
</dbReference>
<feature type="transmembrane region" description="Helical" evidence="6">
    <location>
        <begin position="245"/>
        <end position="267"/>
    </location>
</feature>
<dbReference type="Gene3D" id="1.20.1250.20">
    <property type="entry name" value="MFS general substrate transporter like domains"/>
    <property type="match status" value="2"/>
</dbReference>
<evidence type="ECO:0000313" key="7">
    <source>
        <dbReference type="EMBL" id="OGM48615.1"/>
    </source>
</evidence>
<keyword evidence="3 6" id="KW-1133">Transmembrane helix</keyword>
<keyword evidence="8" id="KW-1185">Reference proteome</keyword>
<comment type="caution">
    <text evidence="7">The sequence shown here is derived from an EMBL/GenBank/DDBJ whole genome shotgun (WGS) entry which is preliminary data.</text>
</comment>
<organism evidence="7 8">
    <name type="scientific">Aspergillus bombycis</name>
    <dbReference type="NCBI Taxonomy" id="109264"/>
    <lineage>
        <taxon>Eukaryota</taxon>
        <taxon>Fungi</taxon>
        <taxon>Dikarya</taxon>
        <taxon>Ascomycota</taxon>
        <taxon>Pezizomycotina</taxon>
        <taxon>Eurotiomycetes</taxon>
        <taxon>Eurotiomycetidae</taxon>
        <taxon>Eurotiales</taxon>
        <taxon>Aspergillaceae</taxon>
        <taxon>Aspergillus</taxon>
    </lineage>
</organism>
<feature type="transmembrane region" description="Helical" evidence="6">
    <location>
        <begin position="115"/>
        <end position="131"/>
    </location>
</feature>
<dbReference type="InterPro" id="IPR050327">
    <property type="entry name" value="Proton-linked_MCT"/>
</dbReference>
<dbReference type="RefSeq" id="XP_022392332.1">
    <property type="nucleotide sequence ID" value="XM_022529101.1"/>
</dbReference>
<keyword evidence="4 6" id="KW-0472">Membrane</keyword>
<dbReference type="SUPFAM" id="SSF103473">
    <property type="entry name" value="MFS general substrate transporter"/>
    <property type="match status" value="2"/>
</dbReference>
<dbReference type="AlphaFoldDB" id="A0A1F8AB08"/>
<dbReference type="OrthoDB" id="5667at2759"/>
<feature type="transmembrane region" description="Helical" evidence="6">
    <location>
        <begin position="88"/>
        <end position="108"/>
    </location>
</feature>
<feature type="compositionally biased region" description="Polar residues" evidence="5">
    <location>
        <begin position="1"/>
        <end position="24"/>
    </location>
</feature>
<dbReference type="GeneID" id="34445361"/>
<evidence type="ECO:0000256" key="3">
    <source>
        <dbReference type="ARBA" id="ARBA00022989"/>
    </source>
</evidence>
<feature type="transmembrane region" description="Helical" evidence="6">
    <location>
        <begin position="336"/>
        <end position="363"/>
    </location>
</feature>
<evidence type="ECO:0000313" key="8">
    <source>
        <dbReference type="Proteomes" id="UP000179179"/>
    </source>
</evidence>
<dbReference type="PANTHER" id="PTHR11360:SF224">
    <property type="entry name" value="MAJOR FACILITATOR SUPERFAMILY (MFS) PROFILE DOMAIN-CONTAINING PROTEIN-RELATED"/>
    <property type="match status" value="1"/>
</dbReference>
<feature type="transmembrane region" description="Helical" evidence="6">
    <location>
        <begin position="383"/>
        <end position="401"/>
    </location>
</feature>
<feature type="region of interest" description="Disordered" evidence="5">
    <location>
        <begin position="1"/>
        <end position="38"/>
    </location>
</feature>
<dbReference type="PANTHER" id="PTHR11360">
    <property type="entry name" value="MONOCARBOXYLATE TRANSPORTER"/>
    <property type="match status" value="1"/>
</dbReference>
<dbReference type="EMBL" id="LYCR01000014">
    <property type="protein sequence ID" value="OGM48615.1"/>
    <property type="molecule type" value="Genomic_DNA"/>
</dbReference>
<keyword evidence="2 6" id="KW-0812">Transmembrane</keyword>
<feature type="transmembrane region" description="Helical" evidence="6">
    <location>
        <begin position="310"/>
        <end position="329"/>
    </location>
</feature>
<name>A0A1F8AB08_9EURO</name>
<accession>A0A1F8AB08</accession>
<keyword evidence="1" id="KW-0813">Transport</keyword>
<evidence type="ECO:0008006" key="9">
    <source>
        <dbReference type="Google" id="ProtNLM"/>
    </source>
</evidence>
<evidence type="ECO:0000256" key="2">
    <source>
        <dbReference type="ARBA" id="ARBA00022692"/>
    </source>
</evidence>
<sequence>MPTPGSTDQSPSTVATGNDSSSAEISAGNERSERMSHGRPLTGCPTGVWQRGLWSWVRGVCCFAASGGSTAYYEHNLLRQYSSSKVSWIPSLQIFFMFAMGPIAGQIYDRFGPRYLLLGGSLLHVFGLMMTSISNRYYQILVSQAYVVPLVWLPFSKQHPQLVQQEAWCSIRHCVLRLKHREIVYPIMISKIINILGFPWTMRTCAFIIFFLLRIANLTVRSRLPPNPRKLSMESLMRPFKELKMMLLVASFSILAFGIFVPMNYLVTEAMAKGMGRDLAEYLVAILNAGSLSGRLGAGTFADTIGSYNIFAVVTYIAGILVLALWIPASSNAGTIVFTVLFGFATGATGLLFLFASIGGLTANPIAGTILQHSGGSYTGMKIFSGVLLIVGSTLTIGVRLREKGLKLKVIF</sequence>
<evidence type="ECO:0000256" key="5">
    <source>
        <dbReference type="SAM" id="MobiDB-lite"/>
    </source>
</evidence>